<feature type="transmembrane region" description="Helical" evidence="4">
    <location>
        <begin position="15"/>
        <end position="34"/>
    </location>
</feature>
<dbReference type="RefSeq" id="WP_113029937.1">
    <property type="nucleotide sequence ID" value="NZ_QMFB01000002.1"/>
</dbReference>
<keyword evidence="2" id="KW-0238">DNA-binding</keyword>
<dbReference type="Proteomes" id="UP000250369">
    <property type="component" value="Unassembled WGS sequence"/>
</dbReference>
<keyword evidence="1" id="KW-0805">Transcription regulation</keyword>
<organism evidence="6 7">
    <name type="scientific">Paenibacillus contaminans</name>
    <dbReference type="NCBI Taxonomy" id="450362"/>
    <lineage>
        <taxon>Bacteria</taxon>
        <taxon>Bacillati</taxon>
        <taxon>Bacillota</taxon>
        <taxon>Bacilli</taxon>
        <taxon>Bacillales</taxon>
        <taxon>Paenibacillaceae</taxon>
        <taxon>Paenibacillus</taxon>
    </lineage>
</organism>
<dbReference type="GO" id="GO:0043565">
    <property type="term" value="F:sequence-specific DNA binding"/>
    <property type="evidence" value="ECO:0007669"/>
    <property type="project" value="InterPro"/>
</dbReference>
<evidence type="ECO:0000313" key="7">
    <source>
        <dbReference type="Proteomes" id="UP000250369"/>
    </source>
</evidence>
<evidence type="ECO:0000256" key="1">
    <source>
        <dbReference type="ARBA" id="ARBA00023015"/>
    </source>
</evidence>
<evidence type="ECO:0000256" key="2">
    <source>
        <dbReference type="ARBA" id="ARBA00023125"/>
    </source>
</evidence>
<dbReference type="Gene3D" id="1.10.10.60">
    <property type="entry name" value="Homeodomain-like"/>
    <property type="match status" value="2"/>
</dbReference>
<feature type="transmembrane region" description="Helical" evidence="4">
    <location>
        <begin position="282"/>
        <end position="304"/>
    </location>
</feature>
<evidence type="ECO:0000313" key="6">
    <source>
        <dbReference type="EMBL" id="RAV22531.1"/>
    </source>
</evidence>
<dbReference type="AlphaFoldDB" id="A0A329MRD0"/>
<evidence type="ECO:0000259" key="5">
    <source>
        <dbReference type="PROSITE" id="PS01124"/>
    </source>
</evidence>
<dbReference type="PROSITE" id="PS01124">
    <property type="entry name" value="HTH_ARAC_FAMILY_2"/>
    <property type="match status" value="1"/>
</dbReference>
<dbReference type="OrthoDB" id="2486299at2"/>
<reference evidence="6 7" key="1">
    <citation type="journal article" date="2009" name="Int. J. Syst. Evol. Microbiol.">
        <title>Paenibacillus contaminans sp. nov., isolated from a contaminated laboratory plate.</title>
        <authorList>
            <person name="Chou J.H."/>
            <person name="Lee J.H."/>
            <person name="Lin M.C."/>
            <person name="Chang P.S."/>
            <person name="Arun A.B."/>
            <person name="Young C.C."/>
            <person name="Chen W.M."/>
        </authorList>
    </citation>
    <scope>NUCLEOTIDE SEQUENCE [LARGE SCALE GENOMIC DNA]</scope>
    <source>
        <strain evidence="6 7">CKOBP-6</strain>
    </source>
</reference>
<keyword evidence="4" id="KW-0472">Membrane</keyword>
<keyword evidence="4" id="KW-1133">Transmembrane helix</keyword>
<evidence type="ECO:0000256" key="3">
    <source>
        <dbReference type="ARBA" id="ARBA00023163"/>
    </source>
</evidence>
<dbReference type="InterPro" id="IPR009057">
    <property type="entry name" value="Homeodomain-like_sf"/>
</dbReference>
<evidence type="ECO:0000256" key="4">
    <source>
        <dbReference type="SAM" id="Phobius"/>
    </source>
</evidence>
<dbReference type="Pfam" id="PF12833">
    <property type="entry name" value="HTH_18"/>
    <property type="match status" value="1"/>
</dbReference>
<dbReference type="PANTHER" id="PTHR43280">
    <property type="entry name" value="ARAC-FAMILY TRANSCRIPTIONAL REGULATOR"/>
    <property type="match status" value="1"/>
</dbReference>
<protein>
    <submittedName>
        <fullName evidence="6">AraC family transcriptional regulator</fullName>
    </submittedName>
</protein>
<name>A0A329MRD0_9BACL</name>
<keyword evidence="4" id="KW-0812">Transmembrane</keyword>
<dbReference type="InterPro" id="IPR018062">
    <property type="entry name" value="HTH_AraC-typ_CS"/>
</dbReference>
<accession>A0A329MRD0</accession>
<keyword evidence="7" id="KW-1185">Reference proteome</keyword>
<dbReference type="PROSITE" id="PS00041">
    <property type="entry name" value="HTH_ARAC_FAMILY_1"/>
    <property type="match status" value="1"/>
</dbReference>
<feature type="domain" description="HTH araC/xylS-type" evidence="5">
    <location>
        <begin position="640"/>
        <end position="738"/>
    </location>
</feature>
<proteinExistence type="predicted"/>
<gene>
    <name evidence="6" type="ORF">DQG23_06240</name>
</gene>
<dbReference type="InterPro" id="IPR018060">
    <property type="entry name" value="HTH_AraC"/>
</dbReference>
<dbReference type="PANTHER" id="PTHR43280:SF28">
    <property type="entry name" value="HTH-TYPE TRANSCRIPTIONAL ACTIVATOR RHAS"/>
    <property type="match status" value="1"/>
</dbReference>
<comment type="caution">
    <text evidence="6">The sequence shown here is derived from an EMBL/GenBank/DDBJ whole genome shotgun (WGS) entry which is preliminary data.</text>
</comment>
<dbReference type="SMART" id="SM00342">
    <property type="entry name" value="HTH_ARAC"/>
    <property type="match status" value="1"/>
</dbReference>
<dbReference type="GO" id="GO:0003700">
    <property type="term" value="F:DNA-binding transcription factor activity"/>
    <property type="evidence" value="ECO:0007669"/>
    <property type="project" value="InterPro"/>
</dbReference>
<dbReference type="SUPFAM" id="SSF46689">
    <property type="entry name" value="Homeodomain-like"/>
    <property type="match status" value="1"/>
</dbReference>
<keyword evidence="3" id="KW-0804">Transcription</keyword>
<dbReference type="EMBL" id="QMFB01000002">
    <property type="protein sequence ID" value="RAV22531.1"/>
    <property type="molecule type" value="Genomic_DNA"/>
</dbReference>
<sequence length="740" mass="84655">MRNISFGSRTFRKTFLSYTVILLIPIIVFSVLNVQRNVMEQKRKMVEKYHADAKRISDIVDNKLNELKSLGKALGEEAWVSKQMSNTNVYDREFDFTRMLEIRKSFQNAIGGVSILSFGAVMYPEKKLVFTPWGEYAEDAFFTSVASFDEETRRHFAEALPQYAYYSVMRPVDMRLWDNPTRVIPVFQSLEVVNNPRAVLLLFIDITYFADYLQRFSGGDYREIVISDRDAPVYRLKHPAAGGVNDRDDSAKTLTISVPSQASNWQYTVTYPDNTVLGMQNLLGSLLAILISVPLGAVSAFWLAKISYRPLAALLRSLSVAVRSDDTGSEYKLIEKSFDRLMTENHMLQQAVRDYESAARSNLLMRLLKGYFTDVQHGNGLDKFELGYTEDMYYCSMLISFHAHRDMNDLEAIRKIEIVTIMAADNAMKRHRLRHELFEVTNADKALIVSSIHPFGDGVIERIVSEIAEQIAEACGFRPDIFHGAVETGLVGISKSYYAANESLQVALFSRGHLHAREEETYIPDVDYYYPTDWEVQMINNLKIGNLDTLTHILDEIGAENRRRQLPETSMVKLITLLMETMLRVLHELNIDAGIYARQFESRLKAGNVDAMWEYMAEAGTLICERVRYSNTPSTMEAGGKLLQYVNENYTSADVSLKRLAELFHMSVSGVSKLFKEVTGINFYDYLCRLRMETAKELLRDKNSVDDVARRVGYENVYSFKRAFVRYEGIKPDEYAQLGQ</sequence>